<evidence type="ECO:0000313" key="3">
    <source>
        <dbReference type="Proteomes" id="UP000006729"/>
    </source>
</evidence>
<dbReference type="AlphaFoldDB" id="A0A3N7FI52"/>
<keyword evidence="3" id="KW-1185">Reference proteome</keyword>
<proteinExistence type="predicted"/>
<dbReference type="Proteomes" id="UP000006729">
    <property type="component" value="Chromosome 9"/>
</dbReference>
<reference evidence="2 3" key="1">
    <citation type="journal article" date="2006" name="Science">
        <title>The genome of black cottonwood, Populus trichocarpa (Torr. &amp; Gray).</title>
        <authorList>
            <person name="Tuskan G.A."/>
            <person name="Difazio S."/>
            <person name="Jansson S."/>
            <person name="Bohlmann J."/>
            <person name="Grigoriev I."/>
            <person name="Hellsten U."/>
            <person name="Putnam N."/>
            <person name="Ralph S."/>
            <person name="Rombauts S."/>
            <person name="Salamov A."/>
            <person name="Schein J."/>
            <person name="Sterck L."/>
            <person name="Aerts A."/>
            <person name="Bhalerao R.R."/>
            <person name="Bhalerao R.P."/>
            <person name="Blaudez D."/>
            <person name="Boerjan W."/>
            <person name="Brun A."/>
            <person name="Brunner A."/>
            <person name="Busov V."/>
            <person name="Campbell M."/>
            <person name="Carlson J."/>
            <person name="Chalot M."/>
            <person name="Chapman J."/>
            <person name="Chen G.L."/>
            <person name="Cooper D."/>
            <person name="Coutinho P.M."/>
            <person name="Couturier J."/>
            <person name="Covert S."/>
            <person name="Cronk Q."/>
            <person name="Cunningham R."/>
            <person name="Davis J."/>
            <person name="Degroeve S."/>
            <person name="Dejardin A."/>
            <person name="Depamphilis C."/>
            <person name="Detter J."/>
            <person name="Dirks B."/>
            <person name="Dubchak I."/>
            <person name="Duplessis S."/>
            <person name="Ehlting J."/>
            <person name="Ellis B."/>
            <person name="Gendler K."/>
            <person name="Goodstein D."/>
            <person name="Gribskov M."/>
            <person name="Grimwood J."/>
            <person name="Groover A."/>
            <person name="Gunter L."/>
            <person name="Hamberger B."/>
            <person name="Heinze B."/>
            <person name="Helariutta Y."/>
            <person name="Henrissat B."/>
            <person name="Holligan D."/>
            <person name="Holt R."/>
            <person name="Huang W."/>
            <person name="Islam-Faridi N."/>
            <person name="Jones S."/>
            <person name="Jones-Rhoades M."/>
            <person name="Jorgensen R."/>
            <person name="Joshi C."/>
            <person name="Kangasjarvi J."/>
            <person name="Karlsson J."/>
            <person name="Kelleher C."/>
            <person name="Kirkpatrick R."/>
            <person name="Kirst M."/>
            <person name="Kohler A."/>
            <person name="Kalluri U."/>
            <person name="Larimer F."/>
            <person name="Leebens-Mack J."/>
            <person name="Leple J.C."/>
            <person name="Locascio P."/>
            <person name="Lou Y."/>
            <person name="Lucas S."/>
            <person name="Martin F."/>
            <person name="Montanini B."/>
            <person name="Napoli C."/>
            <person name="Nelson D.R."/>
            <person name="Nelson C."/>
            <person name="Nieminen K."/>
            <person name="Nilsson O."/>
            <person name="Pereda V."/>
            <person name="Peter G."/>
            <person name="Philippe R."/>
            <person name="Pilate G."/>
            <person name="Poliakov A."/>
            <person name="Razumovskaya J."/>
            <person name="Richardson P."/>
            <person name="Rinaldi C."/>
            <person name="Ritland K."/>
            <person name="Rouze P."/>
            <person name="Ryaboy D."/>
            <person name="Schmutz J."/>
            <person name="Schrader J."/>
            <person name="Segerman B."/>
            <person name="Shin H."/>
            <person name="Siddiqui A."/>
            <person name="Sterky F."/>
            <person name="Terry A."/>
            <person name="Tsai C.J."/>
            <person name="Uberbacher E."/>
            <person name="Unneberg P."/>
            <person name="Vahala J."/>
            <person name="Wall K."/>
            <person name="Wessler S."/>
            <person name="Yang G."/>
            <person name="Yin T."/>
            <person name="Douglas C."/>
            <person name="Marra M."/>
            <person name="Sandberg G."/>
            <person name="Van de Peer Y."/>
            <person name="Rokhsar D."/>
        </authorList>
    </citation>
    <scope>NUCLEOTIDE SEQUENCE [LARGE SCALE GENOMIC DNA]</scope>
    <source>
        <strain evidence="3">cv. Nisqually</strain>
    </source>
</reference>
<keyword evidence="1" id="KW-1133">Transmembrane helix</keyword>
<feature type="transmembrane region" description="Helical" evidence="1">
    <location>
        <begin position="58"/>
        <end position="78"/>
    </location>
</feature>
<evidence type="ECO:0000313" key="2">
    <source>
        <dbReference type="EMBL" id="RQO95379.1"/>
    </source>
</evidence>
<organism evidence="2 3">
    <name type="scientific">Populus trichocarpa</name>
    <name type="common">Western balsam poplar</name>
    <name type="synonym">Populus balsamifera subsp. trichocarpa</name>
    <dbReference type="NCBI Taxonomy" id="3694"/>
    <lineage>
        <taxon>Eukaryota</taxon>
        <taxon>Viridiplantae</taxon>
        <taxon>Streptophyta</taxon>
        <taxon>Embryophyta</taxon>
        <taxon>Tracheophyta</taxon>
        <taxon>Spermatophyta</taxon>
        <taxon>Magnoliopsida</taxon>
        <taxon>eudicotyledons</taxon>
        <taxon>Gunneridae</taxon>
        <taxon>Pentapetalae</taxon>
        <taxon>rosids</taxon>
        <taxon>fabids</taxon>
        <taxon>Malpighiales</taxon>
        <taxon>Salicaceae</taxon>
        <taxon>Saliceae</taxon>
        <taxon>Populus</taxon>
    </lineage>
</organism>
<accession>A0A3N7FI52</accession>
<gene>
    <name evidence="2" type="ORF">POPTR_009G005850</name>
</gene>
<keyword evidence="1" id="KW-0812">Transmembrane</keyword>
<dbReference type="EMBL" id="CM009298">
    <property type="protein sequence ID" value="RQO95379.1"/>
    <property type="molecule type" value="Genomic_DNA"/>
</dbReference>
<name>A0A3N7FI52_POPTR</name>
<keyword evidence="1" id="KW-0472">Membrane</keyword>
<dbReference type="InParanoid" id="A0A3N7FI52"/>
<evidence type="ECO:0000256" key="1">
    <source>
        <dbReference type="SAM" id="Phobius"/>
    </source>
</evidence>
<protein>
    <submittedName>
        <fullName evidence="2">Uncharacterized protein</fullName>
    </submittedName>
</protein>
<sequence length="118" mass="13435">MVGGNAASVLWVTAGNEGDGSWFLCCRDCHGLEELPPWEMLTMGVASVGERKLDKLKFMLLSFYHDFFFSLFILSIGYSCYCYHVGENEWLTKAAGVGLQWWVRQLLMALLTVTDRRQ</sequence>